<accession>A0A7W1XBG0</accession>
<reference evidence="1 2" key="1">
    <citation type="submission" date="2020-07" db="EMBL/GenBank/DDBJ databases">
        <authorList>
            <person name="Feng H."/>
        </authorList>
    </citation>
    <scope>NUCLEOTIDE SEQUENCE [LARGE SCALE GENOMIC DNA]</scope>
    <source>
        <strain evidence="2">s-11</strain>
    </source>
</reference>
<protein>
    <submittedName>
        <fullName evidence="1">SMI1/KNR4 family protein</fullName>
    </submittedName>
</protein>
<organism evidence="1 2">
    <name type="scientific">Thermoactinomyces daqus</name>
    <dbReference type="NCBI Taxonomy" id="1329516"/>
    <lineage>
        <taxon>Bacteria</taxon>
        <taxon>Bacillati</taxon>
        <taxon>Bacillota</taxon>
        <taxon>Bacilli</taxon>
        <taxon>Bacillales</taxon>
        <taxon>Thermoactinomycetaceae</taxon>
        <taxon>Thermoactinomyces</taxon>
    </lineage>
</organism>
<dbReference type="Proteomes" id="UP000530514">
    <property type="component" value="Unassembled WGS sequence"/>
</dbReference>
<gene>
    <name evidence="1" type="ORF">H1164_11710</name>
</gene>
<evidence type="ECO:0000313" key="2">
    <source>
        <dbReference type="Proteomes" id="UP000530514"/>
    </source>
</evidence>
<proteinExistence type="predicted"/>
<name>A0A7W1XBG0_9BACL</name>
<dbReference type="EMBL" id="JACEIP010000017">
    <property type="protein sequence ID" value="MBA4543560.1"/>
    <property type="molecule type" value="Genomic_DNA"/>
</dbReference>
<comment type="caution">
    <text evidence="1">The sequence shown here is derived from an EMBL/GenBank/DDBJ whole genome shotgun (WGS) entry which is preliminary data.</text>
</comment>
<sequence>MSGLLGFIKIERQILHFKQSIQLLKTNLEELNYQFHTHGPHPYEVIMEPDPLLPEKISYLERKIGPIPLVLKCFYKHIGGVNFQGFHPDWEEIYADALWIESIDAAIVEWEECQDIEEQENIFYYPIAPDWLHKENVSGGMFYHIEFPTSAVNPIIIMDQVSMTFLDYLTFSLKWGGFPGLADTPSHNWPLETIKKGLKEP</sequence>
<dbReference type="AlphaFoldDB" id="A0A7W1XBG0"/>
<evidence type="ECO:0000313" key="1">
    <source>
        <dbReference type="EMBL" id="MBA4543560.1"/>
    </source>
</evidence>
<keyword evidence="2" id="KW-1185">Reference proteome</keyword>